<evidence type="ECO:0000259" key="1">
    <source>
        <dbReference type="Pfam" id="PF14344"/>
    </source>
</evidence>
<evidence type="ECO:0000313" key="3">
    <source>
        <dbReference type="Proteomes" id="UP000248214"/>
    </source>
</evidence>
<proteinExistence type="predicted"/>
<evidence type="ECO:0000313" key="2">
    <source>
        <dbReference type="EMBL" id="PYZ94608.1"/>
    </source>
</evidence>
<sequence length="238" mass="25924">MDRITMSNTTIGVKQLKRQLVLLLSLAAFVVMAIAFPFSVGAAEGAQVRVLHASPDAPAVDVYVNQDKIMSGVKFKDLGEYMTLDEGSYDIKIFAEGSKPKKDDPVIEENVTVMGGKAYTLAATGKLADLALTAFEDDLTTLDNEAKLRVIHLSPDAPKVDVFSLDTPVFTSVGFQMQTDYQDLPEGNYSLDIRPEGQEKAIFNVPNVELKKGENYTVFAVGLLKGDPAFDLILAQDK</sequence>
<name>A0A323TIG3_9BACI</name>
<accession>A0A323TIG3</accession>
<organism evidence="2 3">
    <name type="scientific">Salipaludibacillus keqinensis</name>
    <dbReference type="NCBI Taxonomy" id="2045207"/>
    <lineage>
        <taxon>Bacteria</taxon>
        <taxon>Bacillati</taxon>
        <taxon>Bacillota</taxon>
        <taxon>Bacilli</taxon>
        <taxon>Bacillales</taxon>
        <taxon>Bacillaceae</taxon>
    </lineage>
</organism>
<feature type="domain" description="DUF4397" evidence="1">
    <location>
        <begin position="46"/>
        <end position="162"/>
    </location>
</feature>
<dbReference type="EMBL" id="PDOD01000001">
    <property type="protein sequence ID" value="PYZ94608.1"/>
    <property type="molecule type" value="Genomic_DNA"/>
</dbReference>
<dbReference type="InterPro" id="IPR025510">
    <property type="entry name" value="DUF4397"/>
</dbReference>
<reference evidence="2 3" key="1">
    <citation type="submission" date="2017-10" db="EMBL/GenBank/DDBJ databases">
        <title>Bacillus sp. nov., a halophilic bacterium isolated from a Keqin Lake.</title>
        <authorList>
            <person name="Wang H."/>
        </authorList>
    </citation>
    <scope>NUCLEOTIDE SEQUENCE [LARGE SCALE GENOMIC DNA]</scope>
    <source>
        <strain evidence="2 3">KQ-12</strain>
    </source>
</reference>
<comment type="caution">
    <text evidence="2">The sequence shown here is derived from an EMBL/GenBank/DDBJ whole genome shotgun (WGS) entry which is preliminary data.</text>
</comment>
<dbReference type="Pfam" id="PF14344">
    <property type="entry name" value="DUF4397"/>
    <property type="match status" value="1"/>
</dbReference>
<keyword evidence="3" id="KW-1185">Reference proteome</keyword>
<protein>
    <submittedName>
        <fullName evidence="2">Peptidase</fullName>
    </submittedName>
</protein>
<gene>
    <name evidence="2" type="ORF">CR194_03500</name>
</gene>
<dbReference type="Proteomes" id="UP000248214">
    <property type="component" value="Unassembled WGS sequence"/>
</dbReference>
<dbReference type="AlphaFoldDB" id="A0A323TIG3"/>